<dbReference type="AlphaFoldDB" id="A0A0M6XML7"/>
<dbReference type="InterPro" id="IPR001279">
    <property type="entry name" value="Metallo-B-lactamas"/>
</dbReference>
<dbReference type="Pfam" id="PF12706">
    <property type="entry name" value="Lactamase_B_2"/>
    <property type="match status" value="1"/>
</dbReference>
<dbReference type="PANTHER" id="PTHR15032">
    <property type="entry name" value="N-ACYL-PHOSPHATIDYLETHANOLAMINE-HYDROLYZING PHOSPHOLIPASE D"/>
    <property type="match status" value="1"/>
</dbReference>
<dbReference type="STRING" id="282197.SAMN04488517_10452"/>
<feature type="domain" description="Metallo-beta-lactamase" evidence="1">
    <location>
        <begin position="105"/>
        <end position="303"/>
    </location>
</feature>
<dbReference type="Proteomes" id="UP000048908">
    <property type="component" value="Unassembled WGS sequence"/>
</dbReference>
<dbReference type="OrthoDB" id="9805728at2"/>
<dbReference type="Gene3D" id="3.60.15.10">
    <property type="entry name" value="Ribonuclease Z/Hydroxyacylglutathione hydrolase-like"/>
    <property type="match status" value="1"/>
</dbReference>
<dbReference type="GO" id="GO:0016787">
    <property type="term" value="F:hydrolase activity"/>
    <property type="evidence" value="ECO:0007669"/>
    <property type="project" value="UniProtKB-KW"/>
</dbReference>
<gene>
    <name evidence="2" type="ORF">JAN5088_00941</name>
</gene>
<sequence>MKRRTLIGLGAALAASGWSVRRATAGNRYYNGPITDHFDGTRFFNPGGTLPRGFGDLLRWQWQRDRAPWPDHVAVTAAIPDARTADLRVTMVGHATVLIQAGGINILLDPVWSHRASPVSFAGPARVTAPGIAWDALPPIDVVLLSHNHYDHMCIDTLRRLHGRRAMPVLTPLGNDTILRDAIDGIDARAGDWGDVLEGGGVTARLLRAHHWSARGTRDRSHALWCSFAVDTPAGRLFVSGDTGYDRGRPYAAAAEHGPYRLAILPIGAYAPRWFMKGQHQDPAEAVTGFRALGASWAMAHHWGTFRLTDEARDDPPAGLAAALADQGIDPARFRVILPGTAWDVPA</sequence>
<evidence type="ECO:0000259" key="1">
    <source>
        <dbReference type="Pfam" id="PF12706"/>
    </source>
</evidence>
<keyword evidence="2" id="KW-0378">Hydrolase</keyword>
<accession>A0A0M6XML7</accession>
<evidence type="ECO:0000313" key="3">
    <source>
        <dbReference type="Proteomes" id="UP000048908"/>
    </source>
</evidence>
<dbReference type="GO" id="GO:0005737">
    <property type="term" value="C:cytoplasm"/>
    <property type="evidence" value="ECO:0007669"/>
    <property type="project" value="TreeGrafter"/>
</dbReference>
<dbReference type="RefSeq" id="WP_055681691.1">
    <property type="nucleotide sequence ID" value="NZ_CXPG01000012.1"/>
</dbReference>
<proteinExistence type="predicted"/>
<keyword evidence="3" id="KW-1185">Reference proteome</keyword>
<name>A0A0M6XML7_9RHOB</name>
<protein>
    <submittedName>
        <fullName evidence="2">Metal-dependent hydrolase</fullName>
    </submittedName>
</protein>
<evidence type="ECO:0000313" key="2">
    <source>
        <dbReference type="EMBL" id="CTQ32178.1"/>
    </source>
</evidence>
<organism evidence="2 3">
    <name type="scientific">Jannaschia rubra</name>
    <dbReference type="NCBI Taxonomy" id="282197"/>
    <lineage>
        <taxon>Bacteria</taxon>
        <taxon>Pseudomonadati</taxon>
        <taxon>Pseudomonadota</taxon>
        <taxon>Alphaproteobacteria</taxon>
        <taxon>Rhodobacterales</taxon>
        <taxon>Roseobacteraceae</taxon>
        <taxon>Jannaschia</taxon>
    </lineage>
</organism>
<dbReference type="PANTHER" id="PTHR15032:SF4">
    <property type="entry name" value="N-ACYL-PHOSPHATIDYLETHANOLAMINE-HYDROLYZING PHOSPHOLIPASE D"/>
    <property type="match status" value="1"/>
</dbReference>
<dbReference type="SUPFAM" id="SSF56281">
    <property type="entry name" value="Metallo-hydrolase/oxidoreductase"/>
    <property type="match status" value="1"/>
</dbReference>
<dbReference type="InterPro" id="IPR036866">
    <property type="entry name" value="RibonucZ/Hydroxyglut_hydro"/>
</dbReference>
<dbReference type="EMBL" id="CXPG01000012">
    <property type="protein sequence ID" value="CTQ32178.1"/>
    <property type="molecule type" value="Genomic_DNA"/>
</dbReference>
<reference evidence="2 3" key="1">
    <citation type="submission" date="2015-07" db="EMBL/GenBank/DDBJ databases">
        <authorList>
            <person name="Noorani M."/>
        </authorList>
    </citation>
    <scope>NUCLEOTIDE SEQUENCE [LARGE SCALE GENOMIC DNA]</scope>
    <source>
        <strain evidence="2 3">CECT 5088</strain>
    </source>
</reference>